<dbReference type="Gene3D" id="1.20.1250.20">
    <property type="entry name" value="MFS general substrate transporter like domains"/>
    <property type="match status" value="2"/>
</dbReference>
<dbReference type="PANTHER" id="PTHR23528:SF1">
    <property type="entry name" value="MAJOR FACILITATOR SUPERFAMILY (MFS) PROFILE DOMAIN-CONTAINING PROTEIN"/>
    <property type="match status" value="1"/>
</dbReference>
<evidence type="ECO:0000313" key="3">
    <source>
        <dbReference type="Proteomes" id="UP000683511"/>
    </source>
</evidence>
<gene>
    <name evidence="2" type="ORF">B6N60_01407</name>
</gene>
<reference evidence="2" key="1">
    <citation type="submission" date="2017-04" db="EMBL/GenBank/DDBJ databases">
        <title>Genome deletions in a multicellular cyanobacterial endosymbiont for morphological adaptation in marine diatoms.</title>
        <authorList>
            <person name="Wang Y."/>
            <person name="Gao H."/>
            <person name="Li R."/>
            <person name="Xu X."/>
        </authorList>
    </citation>
    <scope>NUCLEOTIDE SEQUENCE</scope>
    <source>
        <strain evidence="2">FACHB 800</strain>
    </source>
</reference>
<feature type="transmembrane region" description="Helical" evidence="1">
    <location>
        <begin position="132"/>
        <end position="151"/>
    </location>
</feature>
<feature type="transmembrane region" description="Helical" evidence="1">
    <location>
        <begin position="63"/>
        <end position="84"/>
    </location>
</feature>
<dbReference type="Proteomes" id="UP000683511">
    <property type="component" value="Chromosome"/>
</dbReference>
<feature type="transmembrane region" description="Helical" evidence="1">
    <location>
        <begin position="352"/>
        <end position="375"/>
    </location>
</feature>
<sequence length="419" mass="44265">MGHLYIKAVFIFTRISKGFHVSISKTPTQILWLQVWALAGVQGAITLTWLIYNVYLSKLLTQFGFPASFAVGLLVLENALAVIMEPLMGGLSDRSQRWMGTRFPFISAGVILASGLFIAIPCIVTFLPPGEVIRLILPLTLVAWALAMTVFRSPAIALLVKYAMPAELPLAVSVVTLAAGVIGAFRPIANSYLLNLSPVFAFSIGSFVLVAAAFALRLVNPPDAPTEIFTPKIPIKNLGLILGTGLGVAWGSRLLMDALGKLLKAKLNTDVSMLMVGIGLIIALAYIPGGWVASKVGNKLAMLCGVGTTILGMVIMLYMGALFPIIFIIIAGFSLIVNGVIPLALELMPLRWVGLGIGMYFGGFSLAMSIFGMVFPQPQAIAPSTGLGIGAVAFLLGGGCIFLSHPAAQNSSEETTPSS</sequence>
<dbReference type="SUPFAM" id="SSF103473">
    <property type="entry name" value="MFS general substrate transporter"/>
    <property type="match status" value="1"/>
</dbReference>
<dbReference type="KEGG" id="rsin:B6N60_01407"/>
<feature type="transmembrane region" description="Helical" evidence="1">
    <location>
        <begin position="105"/>
        <end position="126"/>
    </location>
</feature>
<evidence type="ECO:0000256" key="1">
    <source>
        <dbReference type="SAM" id="Phobius"/>
    </source>
</evidence>
<organism evidence="2 3">
    <name type="scientific">Richelia sinica FACHB-800</name>
    <dbReference type="NCBI Taxonomy" id="1357546"/>
    <lineage>
        <taxon>Bacteria</taxon>
        <taxon>Bacillati</taxon>
        <taxon>Cyanobacteriota</taxon>
        <taxon>Cyanophyceae</taxon>
        <taxon>Nostocales</taxon>
        <taxon>Nostocaceae</taxon>
        <taxon>Richelia</taxon>
    </lineage>
</organism>
<dbReference type="PANTHER" id="PTHR23528">
    <property type="match status" value="1"/>
</dbReference>
<feature type="transmembrane region" description="Helical" evidence="1">
    <location>
        <begin position="300"/>
        <end position="319"/>
    </location>
</feature>
<dbReference type="AlphaFoldDB" id="A0A975T7A9"/>
<feature type="transmembrane region" description="Helical" evidence="1">
    <location>
        <begin position="271"/>
        <end position="293"/>
    </location>
</feature>
<feature type="transmembrane region" description="Helical" evidence="1">
    <location>
        <begin position="381"/>
        <end position="403"/>
    </location>
</feature>
<evidence type="ECO:0000313" key="2">
    <source>
        <dbReference type="EMBL" id="QXE22721.1"/>
    </source>
</evidence>
<protein>
    <submittedName>
        <fullName evidence="2">Major facilitator superfamily MFS_1</fullName>
    </submittedName>
</protein>
<dbReference type="InterPro" id="IPR036259">
    <property type="entry name" value="MFS_trans_sf"/>
</dbReference>
<feature type="transmembrane region" description="Helical" evidence="1">
    <location>
        <begin position="237"/>
        <end position="256"/>
    </location>
</feature>
<dbReference type="InterPro" id="IPR011701">
    <property type="entry name" value="MFS"/>
</dbReference>
<dbReference type="Pfam" id="PF07690">
    <property type="entry name" value="MFS_1"/>
    <property type="match status" value="1"/>
</dbReference>
<keyword evidence="3" id="KW-1185">Reference proteome</keyword>
<accession>A0A975T7A9</accession>
<name>A0A975T7A9_9NOST</name>
<feature type="transmembrane region" description="Helical" evidence="1">
    <location>
        <begin position="325"/>
        <end position="345"/>
    </location>
</feature>
<dbReference type="EMBL" id="CP021056">
    <property type="protein sequence ID" value="QXE22721.1"/>
    <property type="molecule type" value="Genomic_DNA"/>
</dbReference>
<feature type="transmembrane region" description="Helical" evidence="1">
    <location>
        <begin position="30"/>
        <end position="51"/>
    </location>
</feature>
<keyword evidence="1" id="KW-0472">Membrane</keyword>
<keyword evidence="1" id="KW-1133">Transmembrane helix</keyword>
<keyword evidence="1" id="KW-0812">Transmembrane</keyword>
<feature type="transmembrane region" description="Helical" evidence="1">
    <location>
        <begin position="197"/>
        <end position="216"/>
    </location>
</feature>
<proteinExistence type="predicted"/>
<feature type="transmembrane region" description="Helical" evidence="1">
    <location>
        <begin position="163"/>
        <end position="185"/>
    </location>
</feature>
<dbReference type="GO" id="GO:0022857">
    <property type="term" value="F:transmembrane transporter activity"/>
    <property type="evidence" value="ECO:0007669"/>
    <property type="project" value="InterPro"/>
</dbReference>